<dbReference type="KEGG" id="tbg:TbgDal_VIII5210"/>
<sequence length="119" mass="13631">MPVRCESKMRRSGDCVARHHAQSSSYVKTDFLKPRVRLFFSAYADVGKKVGLRHLQNFFSAVTHLLASLYFTLLSFSLLLPLVFLFWHQRLWSAALWFGLKTGELSNSNHSFYDAEGNG</sequence>
<dbReference type="AlphaFoldDB" id="C9ZVZ2"/>
<accession>C9ZVZ2</accession>
<protein>
    <submittedName>
        <fullName evidence="2">Uncharacterized protein</fullName>
    </submittedName>
</protein>
<evidence type="ECO:0000313" key="2">
    <source>
        <dbReference type="EMBL" id="CBH13580.1"/>
    </source>
</evidence>
<gene>
    <name evidence="2" type="ORF">TbgDal_VIII5210</name>
</gene>
<organism evidence="2 3">
    <name type="scientific">Trypanosoma brucei gambiense (strain MHOM/CI/86/DAL972)</name>
    <dbReference type="NCBI Taxonomy" id="679716"/>
    <lineage>
        <taxon>Eukaryota</taxon>
        <taxon>Discoba</taxon>
        <taxon>Euglenozoa</taxon>
        <taxon>Kinetoplastea</taxon>
        <taxon>Metakinetoplastina</taxon>
        <taxon>Trypanosomatida</taxon>
        <taxon>Trypanosomatidae</taxon>
        <taxon>Trypanosoma</taxon>
    </lineage>
</organism>
<dbReference type="Proteomes" id="UP000002316">
    <property type="component" value="Chromosome 8"/>
</dbReference>
<dbReference type="EMBL" id="FN554971">
    <property type="protein sequence ID" value="CBH13580.1"/>
    <property type="molecule type" value="Genomic_DNA"/>
</dbReference>
<name>C9ZVZ2_TRYB9</name>
<keyword evidence="1" id="KW-1133">Transmembrane helix</keyword>
<reference evidence="3" key="1">
    <citation type="journal article" date="2010" name="PLoS Negl. Trop. Dis.">
        <title>The genome sequence of Trypanosoma brucei gambiense, causative agent of chronic human african trypanosomiasis.</title>
        <authorList>
            <person name="Jackson A.P."/>
            <person name="Sanders M."/>
            <person name="Berry A."/>
            <person name="McQuillan J."/>
            <person name="Aslett M.A."/>
            <person name="Quail M.A."/>
            <person name="Chukualim B."/>
            <person name="Capewell P."/>
            <person name="MacLeod A."/>
            <person name="Melville S.E."/>
            <person name="Gibson W."/>
            <person name="Barry J.D."/>
            <person name="Berriman M."/>
            <person name="Hertz-Fowler C."/>
        </authorList>
    </citation>
    <scope>NUCLEOTIDE SEQUENCE [LARGE SCALE GENOMIC DNA]</scope>
    <source>
        <strain evidence="3">MHOM/CI/86/DAL972</strain>
    </source>
</reference>
<keyword evidence="1" id="KW-0812">Transmembrane</keyword>
<evidence type="ECO:0000313" key="3">
    <source>
        <dbReference type="Proteomes" id="UP000002316"/>
    </source>
</evidence>
<feature type="transmembrane region" description="Helical" evidence="1">
    <location>
        <begin position="58"/>
        <end position="87"/>
    </location>
</feature>
<dbReference type="RefSeq" id="XP_011775857.1">
    <property type="nucleotide sequence ID" value="XM_011777555.1"/>
</dbReference>
<keyword evidence="1" id="KW-0472">Membrane</keyword>
<proteinExistence type="predicted"/>
<dbReference type="GeneID" id="23863732"/>
<evidence type="ECO:0000256" key="1">
    <source>
        <dbReference type="SAM" id="Phobius"/>
    </source>
</evidence>